<protein>
    <submittedName>
        <fullName evidence="1">Oidioi.mRNA.OKI2018_I69.XSR.g13836.t1.cds</fullName>
    </submittedName>
</protein>
<reference evidence="1 2" key="1">
    <citation type="submission" date="2021-04" db="EMBL/GenBank/DDBJ databases">
        <authorList>
            <person name="Bliznina A."/>
        </authorList>
    </citation>
    <scope>NUCLEOTIDE SEQUENCE [LARGE SCALE GENOMIC DNA]</scope>
</reference>
<name>A0ABN7SE72_OIKDI</name>
<dbReference type="EMBL" id="OU015569">
    <property type="protein sequence ID" value="CAG5094750.1"/>
    <property type="molecule type" value="Genomic_DNA"/>
</dbReference>
<sequence length="268" mass="29149">MRIALPLLALARADPDMGFFFCGTYVGLYTARIGSLPVSADLYRSLMTSVEESVCASGSGGTLSIVHGSEAAEAWKSDDTAVLGGVVFIGAGVPRSFWRPENDPLRPKSLSFIGELDGVSRVTRVGEDLFHGSAEKNHVVIVNGGNHYGIMDDQDVFDKSGDLKGEISLEEYLEEFKKAFDAFLHNLDTNAPNDYLTRKRNEAASMLDPSLKAFALENNYYYGGQNQIGPDWDPDLCPTVWSGDRGLCEEDGAPWGVFAQAFSSKSIL</sequence>
<evidence type="ECO:0000313" key="2">
    <source>
        <dbReference type="Proteomes" id="UP001158576"/>
    </source>
</evidence>
<accession>A0ABN7SE72</accession>
<proteinExistence type="predicted"/>
<evidence type="ECO:0000313" key="1">
    <source>
        <dbReference type="EMBL" id="CAG5094750.1"/>
    </source>
</evidence>
<organism evidence="1 2">
    <name type="scientific">Oikopleura dioica</name>
    <name type="common">Tunicate</name>
    <dbReference type="NCBI Taxonomy" id="34765"/>
    <lineage>
        <taxon>Eukaryota</taxon>
        <taxon>Metazoa</taxon>
        <taxon>Chordata</taxon>
        <taxon>Tunicata</taxon>
        <taxon>Appendicularia</taxon>
        <taxon>Copelata</taxon>
        <taxon>Oikopleuridae</taxon>
        <taxon>Oikopleura</taxon>
    </lineage>
</organism>
<dbReference type="Proteomes" id="UP001158576">
    <property type="component" value="Chromosome XSR"/>
</dbReference>
<keyword evidence="2" id="KW-1185">Reference proteome</keyword>
<gene>
    <name evidence="1" type="ORF">OKIOD_LOCUS5394</name>
</gene>